<keyword evidence="1" id="KW-1133">Transmembrane helix</keyword>
<feature type="transmembrane region" description="Helical" evidence="1">
    <location>
        <begin position="30"/>
        <end position="54"/>
    </location>
</feature>
<protein>
    <submittedName>
        <fullName evidence="2">Uncharacterized protein</fullName>
    </submittedName>
</protein>
<dbReference type="KEGG" id="cfu:CFU_1665"/>
<accession>G0A8M4</accession>
<reference evidence="2 3" key="2">
    <citation type="journal article" date="2006" name="J. Microbiol. Methods">
        <title>Genomic flank-sequencing of plasposon insertion sites for rapid identification of functional genes.</title>
        <authorList>
            <person name="Leveau J.H."/>
            <person name="Gerards S."/>
            <person name="Fritsche K."/>
            <person name="Zondag G."/>
            <person name="van Veen J.A."/>
        </authorList>
    </citation>
    <scope>NUCLEOTIDE SEQUENCE [LARGE SCALE GENOMIC DNA]</scope>
    <source>
        <strain evidence="2 3">Ter331</strain>
    </source>
</reference>
<reference evidence="2 3" key="5">
    <citation type="journal article" date="2011" name="ISME J.">
        <title>Dual transcriptional profiling of a bacterial/fungal confrontation: Collimonas fungivorans versus Aspergillus niger.</title>
        <authorList>
            <person name="Mela F."/>
            <person name="Fritsche K."/>
            <person name="de Boer W."/>
            <person name="van Veen J.A."/>
            <person name="de Graaff L.H."/>
            <person name="van den Berg M."/>
            <person name="Leveau J.H."/>
        </authorList>
    </citation>
    <scope>NUCLEOTIDE SEQUENCE [LARGE SCALE GENOMIC DNA]</scope>
    <source>
        <strain evidence="2 3">Ter331</strain>
    </source>
</reference>
<evidence type="ECO:0000313" key="2">
    <source>
        <dbReference type="EMBL" id="AEK61497.1"/>
    </source>
</evidence>
<dbReference type="Proteomes" id="UP000008392">
    <property type="component" value="Chromosome"/>
</dbReference>
<reference evidence="2 3" key="1">
    <citation type="journal article" date="2004" name="Environ. Microbiol.">
        <title>Phylogeny-function analysis of (meta)genomic libraries: screening for expression of ribosomal RNA genes by large-insert library fluorescent in situ hybridization (LIL-FISH).</title>
        <authorList>
            <person name="Leveau J.H."/>
            <person name="Gerards S."/>
            <person name="de Boer W."/>
            <person name="van Veen J.A."/>
        </authorList>
    </citation>
    <scope>NUCLEOTIDE SEQUENCE [LARGE SCALE GENOMIC DNA]</scope>
    <source>
        <strain evidence="2 3">Ter331</strain>
    </source>
</reference>
<sequence>MMWQLLIAFEEVVMELHMHSHHLEHRLPDWPAAAVSGFAAGAVVMVLELLWSTLFMDTSPWITSRMVAAIVLGPDTMQASTFSVGVVAVALATHYVLGIVLGLILAVIIAPFHFDSSVGMILLTGAVFGLAVYLFNFYGMARFFSWFNDMRGWSTLAAHLIFGMSAAIIYWKLERPIGQ</sequence>
<keyword evidence="1" id="KW-0472">Membrane</keyword>
<feature type="transmembrane region" description="Helical" evidence="1">
    <location>
        <begin position="121"/>
        <end position="141"/>
    </location>
</feature>
<dbReference type="eggNOG" id="ENOG5031WHT">
    <property type="taxonomic scope" value="Bacteria"/>
</dbReference>
<reference evidence="3" key="6">
    <citation type="submission" date="2011-05" db="EMBL/GenBank/DDBJ databases">
        <title>Complete sequence of Collimonas fungivorans Ter331.</title>
        <authorList>
            <person name="Leveau J.H."/>
        </authorList>
    </citation>
    <scope>NUCLEOTIDE SEQUENCE [LARGE SCALE GENOMIC DNA]</scope>
    <source>
        <strain evidence="3">Ter331</strain>
    </source>
</reference>
<dbReference type="STRING" id="1005048.CFU_1665"/>
<reference evidence="2 3" key="4">
    <citation type="journal article" date="2010" name="Environ. Microbiol.">
        <title>The bacterial genus Collimonas: mycophagy, weathering and other adaptive solutions to life in oligotrophic soil environments.</title>
        <authorList>
            <person name="Leveau J.H."/>
            <person name="Uroz S."/>
            <person name="de Boer W."/>
        </authorList>
    </citation>
    <scope>NUCLEOTIDE SEQUENCE [LARGE SCALE GENOMIC DNA]</scope>
    <source>
        <strain evidence="2 3">Ter331</strain>
    </source>
</reference>
<feature type="transmembrane region" description="Helical" evidence="1">
    <location>
        <begin position="95"/>
        <end position="114"/>
    </location>
</feature>
<gene>
    <name evidence="2" type="ordered locus">CFU_1665</name>
</gene>
<proteinExistence type="predicted"/>
<dbReference type="HOGENOM" id="CLU_126950_0_0_4"/>
<keyword evidence="3" id="KW-1185">Reference proteome</keyword>
<name>G0A8M4_COLFT</name>
<evidence type="ECO:0000256" key="1">
    <source>
        <dbReference type="SAM" id="Phobius"/>
    </source>
</evidence>
<dbReference type="AlphaFoldDB" id="G0A8M4"/>
<evidence type="ECO:0000313" key="3">
    <source>
        <dbReference type="Proteomes" id="UP000008392"/>
    </source>
</evidence>
<keyword evidence="1" id="KW-0812">Transmembrane</keyword>
<organism evidence="2 3">
    <name type="scientific">Collimonas fungivorans (strain Ter331)</name>
    <dbReference type="NCBI Taxonomy" id="1005048"/>
    <lineage>
        <taxon>Bacteria</taxon>
        <taxon>Pseudomonadati</taxon>
        <taxon>Pseudomonadota</taxon>
        <taxon>Betaproteobacteria</taxon>
        <taxon>Burkholderiales</taxon>
        <taxon>Oxalobacteraceae</taxon>
        <taxon>Collimonas</taxon>
    </lineage>
</organism>
<reference evidence="2 3" key="3">
    <citation type="journal article" date="2008" name="FEMS Microbiol. Ecol.">
        <title>Identification and characterization of genes underlying chitinolysis in Collimonas fungivorans Ter331.</title>
        <authorList>
            <person name="Fritsche K."/>
            <person name="de Boer W."/>
            <person name="Gerards S."/>
            <person name="van den Berg M."/>
            <person name="van Veen J.A."/>
            <person name="Leveau J.H."/>
        </authorList>
    </citation>
    <scope>NUCLEOTIDE SEQUENCE [LARGE SCALE GENOMIC DNA]</scope>
    <source>
        <strain evidence="2 3">Ter331</strain>
    </source>
</reference>
<feature type="transmembrane region" description="Helical" evidence="1">
    <location>
        <begin position="153"/>
        <end position="173"/>
    </location>
</feature>
<dbReference type="EMBL" id="CP002745">
    <property type="protein sequence ID" value="AEK61497.1"/>
    <property type="molecule type" value="Genomic_DNA"/>
</dbReference>